<comment type="subcellular location">
    <subcellularLocation>
        <location evidence="3">Cytoplasm</location>
    </subcellularLocation>
</comment>
<dbReference type="InterPro" id="IPR014782">
    <property type="entry name" value="Peptidase_M1_dom"/>
</dbReference>
<dbReference type="Pfam" id="PF17900">
    <property type="entry name" value="Peptidase_M1_N"/>
    <property type="match status" value="1"/>
</dbReference>
<dbReference type="Pfam" id="PF01433">
    <property type="entry name" value="Peptidase_M1"/>
    <property type="match status" value="1"/>
</dbReference>
<dbReference type="CDD" id="cd09603">
    <property type="entry name" value="M1_APN_like"/>
    <property type="match status" value="1"/>
</dbReference>
<dbReference type="Proteomes" id="UP001596101">
    <property type="component" value="Unassembled WGS sequence"/>
</dbReference>
<keyword evidence="8" id="KW-0645">Protease</keyword>
<evidence type="ECO:0000256" key="6">
    <source>
        <dbReference type="ARBA" id="ARBA00015611"/>
    </source>
</evidence>
<dbReference type="InterPro" id="IPR001930">
    <property type="entry name" value="Peptidase_M1"/>
</dbReference>
<keyword evidence="11" id="KW-0862">Zinc</keyword>
<dbReference type="InterPro" id="IPR034015">
    <property type="entry name" value="M1_LTA4H"/>
</dbReference>
<dbReference type="EC" id="3.4.11.2" evidence="5"/>
<comment type="similarity">
    <text evidence="4">Belongs to the peptidase M1 family.</text>
</comment>
<comment type="cofactor">
    <cofactor evidence="2">
        <name>Zn(2+)</name>
        <dbReference type="ChEBI" id="CHEBI:29105"/>
    </cofactor>
</comment>
<dbReference type="PANTHER" id="PTHR45726:SF3">
    <property type="entry name" value="LEUKOTRIENE A-4 HYDROLASE"/>
    <property type="match status" value="1"/>
</dbReference>
<comment type="caution">
    <text evidence="16">The sequence shown here is derived from an EMBL/GenBank/DDBJ whole genome shotgun (WGS) entry which is preliminary data.</text>
</comment>
<feature type="domain" description="Aminopeptidase N-like N-terminal" evidence="15">
    <location>
        <begin position="46"/>
        <end position="221"/>
    </location>
</feature>
<dbReference type="RefSeq" id="WP_379751575.1">
    <property type="nucleotide sequence ID" value="NZ_JBHSMR010000001.1"/>
</dbReference>
<evidence type="ECO:0000256" key="7">
    <source>
        <dbReference type="ARBA" id="ARBA00022490"/>
    </source>
</evidence>
<evidence type="ECO:0000259" key="14">
    <source>
        <dbReference type="Pfam" id="PF01433"/>
    </source>
</evidence>
<evidence type="ECO:0000313" key="16">
    <source>
        <dbReference type="EMBL" id="MFC5477047.1"/>
    </source>
</evidence>
<evidence type="ECO:0000256" key="10">
    <source>
        <dbReference type="ARBA" id="ARBA00022801"/>
    </source>
</evidence>
<keyword evidence="13" id="KW-0732">Signal</keyword>
<evidence type="ECO:0000256" key="2">
    <source>
        <dbReference type="ARBA" id="ARBA00001947"/>
    </source>
</evidence>
<evidence type="ECO:0000256" key="5">
    <source>
        <dbReference type="ARBA" id="ARBA00012564"/>
    </source>
</evidence>
<dbReference type="EMBL" id="JBHSMR010000001">
    <property type="protein sequence ID" value="MFC5477047.1"/>
    <property type="molecule type" value="Genomic_DNA"/>
</dbReference>
<feature type="signal peptide" evidence="13">
    <location>
        <begin position="1"/>
        <end position="20"/>
    </location>
</feature>
<gene>
    <name evidence="16" type="ORF">ACFPQ5_02505</name>
</gene>
<dbReference type="InterPro" id="IPR027268">
    <property type="entry name" value="Peptidase_M4/M1_CTD_sf"/>
</dbReference>
<evidence type="ECO:0000256" key="11">
    <source>
        <dbReference type="ARBA" id="ARBA00022833"/>
    </source>
</evidence>
<reference evidence="17" key="1">
    <citation type="journal article" date="2019" name="Int. J. Syst. Evol. Microbiol.">
        <title>The Global Catalogue of Microorganisms (GCM) 10K type strain sequencing project: providing services to taxonomists for standard genome sequencing and annotation.</title>
        <authorList>
            <consortium name="The Broad Institute Genomics Platform"/>
            <consortium name="The Broad Institute Genome Sequencing Center for Infectious Disease"/>
            <person name="Wu L."/>
            <person name="Ma J."/>
        </authorList>
    </citation>
    <scope>NUCLEOTIDE SEQUENCE [LARGE SCALE GENOMIC DNA]</scope>
    <source>
        <strain evidence="17">CCUG 43111</strain>
    </source>
</reference>
<accession>A0ABW0MIE8</accession>
<dbReference type="PRINTS" id="PR00756">
    <property type="entry name" value="ALADIPTASE"/>
</dbReference>
<dbReference type="SUPFAM" id="SSF55486">
    <property type="entry name" value="Metalloproteases ('zincins'), catalytic domain"/>
    <property type="match status" value="1"/>
</dbReference>
<comment type="catalytic activity">
    <reaction evidence="1">
        <text>Release of an N-terminal amino acid, Xaa-|-Yaa- from a peptide, amide or arylamide. Xaa is preferably Ala, but may be most amino acids including Pro (slow action). When a terminal hydrophobic residue is followed by a prolyl residue, the two may be released as an intact Xaa-Pro dipeptide.</text>
        <dbReference type="EC" id="3.4.11.2"/>
    </reaction>
</comment>
<keyword evidence="16" id="KW-0031">Aminopeptidase</keyword>
<sequence length="572" mass="63981">MKRIAIASLPLLLAACASQPALTPYTEGSGAERSAEQQALEFEKADLTLRIEPAAKRIRGDVLLTFSTRAPLQRIELDLDRNFAIDAIEVDGQTLSAAGWRNPEGKLTIDLPRVLEPGKQAAVRVRYQGRPHVAKKAPWDGGFVWSQTPDGQPWVASAVQGEGCDLFWPCIDHPTGKAKTVDEHISVPAPLVVAGNGIAMGMEERDGWRTYHWRTKNPSTYGISVNVGPYKELTGSYRSRYGNTIPLQLWYLPQSEKGAKELFAEFPQMLDFFESVIGPYPFGDEKMGVVETPHKGMEHQTVNAYGNKYAKTAYGYDELLQHEFAHEWFGNQLTNANWDDMWLHEGFGTYMQPLYVQHLHGNQEYYASLMALRARIENKAPVVSGKPKTEEDVYDTKRGGPGQDIYNKGALILHTLRGLVGDEAFFRSVREIVYGTDTPRPGSMAPRYGTTPEYIAIVKRASGRDLDWFFQAYLYQTALPELQATRSGNTLQLAWKTEKNTPFPMPVEVRVGSRIVTVPMQDGHGSVELPAGAAEGADYTLDPQSKVLRRALRIERYHEYQEEQKKARAASA</sequence>
<dbReference type="InterPro" id="IPR045357">
    <property type="entry name" value="Aminopeptidase_N-like_N"/>
</dbReference>
<dbReference type="PANTHER" id="PTHR45726">
    <property type="entry name" value="LEUKOTRIENE A-4 HYDROLASE"/>
    <property type="match status" value="1"/>
</dbReference>
<evidence type="ECO:0000256" key="13">
    <source>
        <dbReference type="SAM" id="SignalP"/>
    </source>
</evidence>
<protein>
    <recommendedName>
        <fullName evidence="6">Aminopeptidase N</fullName>
        <ecNumber evidence="5">3.4.11.2</ecNumber>
    </recommendedName>
</protein>
<feature type="chain" id="PRO_5046635358" description="Aminopeptidase N" evidence="13">
    <location>
        <begin position="21"/>
        <end position="572"/>
    </location>
</feature>
<organism evidence="16 17">
    <name type="scientific">Massilia suwonensis</name>
    <dbReference type="NCBI Taxonomy" id="648895"/>
    <lineage>
        <taxon>Bacteria</taxon>
        <taxon>Pseudomonadati</taxon>
        <taxon>Pseudomonadota</taxon>
        <taxon>Betaproteobacteria</taxon>
        <taxon>Burkholderiales</taxon>
        <taxon>Oxalobacteraceae</taxon>
        <taxon>Telluria group</taxon>
        <taxon>Massilia</taxon>
    </lineage>
</organism>
<evidence type="ECO:0000256" key="1">
    <source>
        <dbReference type="ARBA" id="ARBA00000098"/>
    </source>
</evidence>
<dbReference type="PROSITE" id="PS51257">
    <property type="entry name" value="PROKAR_LIPOPROTEIN"/>
    <property type="match status" value="1"/>
</dbReference>
<keyword evidence="9" id="KW-0479">Metal-binding</keyword>
<evidence type="ECO:0000256" key="4">
    <source>
        <dbReference type="ARBA" id="ARBA00010136"/>
    </source>
</evidence>
<keyword evidence="12" id="KW-0482">Metalloprotease</keyword>
<evidence type="ECO:0000256" key="3">
    <source>
        <dbReference type="ARBA" id="ARBA00004496"/>
    </source>
</evidence>
<evidence type="ECO:0000259" key="15">
    <source>
        <dbReference type="Pfam" id="PF17900"/>
    </source>
</evidence>
<keyword evidence="17" id="KW-1185">Reference proteome</keyword>
<proteinExistence type="inferred from homology"/>
<evidence type="ECO:0000256" key="12">
    <source>
        <dbReference type="ARBA" id="ARBA00023049"/>
    </source>
</evidence>
<evidence type="ECO:0000256" key="9">
    <source>
        <dbReference type="ARBA" id="ARBA00022723"/>
    </source>
</evidence>
<dbReference type="Gene3D" id="1.10.390.10">
    <property type="entry name" value="Neutral Protease Domain 2"/>
    <property type="match status" value="1"/>
</dbReference>
<feature type="domain" description="Peptidase M1 membrane alanine aminopeptidase" evidence="14">
    <location>
        <begin position="317"/>
        <end position="431"/>
    </location>
</feature>
<dbReference type="SUPFAM" id="SSF63737">
    <property type="entry name" value="Leukotriene A4 hydrolase N-terminal domain"/>
    <property type="match status" value="1"/>
</dbReference>
<dbReference type="GO" id="GO:0004177">
    <property type="term" value="F:aminopeptidase activity"/>
    <property type="evidence" value="ECO:0007669"/>
    <property type="project" value="UniProtKB-KW"/>
</dbReference>
<dbReference type="Gene3D" id="2.60.40.1730">
    <property type="entry name" value="tricorn interacting facor f3 domain"/>
    <property type="match status" value="1"/>
</dbReference>
<keyword evidence="10 16" id="KW-0378">Hydrolase</keyword>
<evidence type="ECO:0000256" key="8">
    <source>
        <dbReference type="ARBA" id="ARBA00022670"/>
    </source>
</evidence>
<name>A0ABW0MIE8_9BURK</name>
<dbReference type="InterPro" id="IPR042097">
    <property type="entry name" value="Aminopeptidase_N-like_N_sf"/>
</dbReference>
<keyword evidence="7" id="KW-0963">Cytoplasm</keyword>
<evidence type="ECO:0000313" key="17">
    <source>
        <dbReference type="Proteomes" id="UP001596101"/>
    </source>
</evidence>